<dbReference type="AlphaFoldDB" id="A0A1I2SJW5"/>
<dbReference type="Gene3D" id="3.40.50.720">
    <property type="entry name" value="NAD(P)-binding Rossmann-like Domain"/>
    <property type="match status" value="1"/>
</dbReference>
<dbReference type="GO" id="GO:0016020">
    <property type="term" value="C:membrane"/>
    <property type="evidence" value="ECO:0007669"/>
    <property type="project" value="TreeGrafter"/>
</dbReference>
<reference evidence="5" key="1">
    <citation type="submission" date="2016-10" db="EMBL/GenBank/DDBJ databases">
        <authorList>
            <person name="Varghese N."/>
            <person name="Submissions S."/>
        </authorList>
    </citation>
    <scope>NUCLEOTIDE SEQUENCE [LARGE SCALE GENOMIC DNA]</scope>
    <source>
        <strain evidence="5">Gh-105</strain>
    </source>
</reference>
<dbReference type="InterPro" id="IPR036291">
    <property type="entry name" value="NAD(P)-bd_dom_sf"/>
</dbReference>
<keyword evidence="2" id="KW-0560">Oxidoreductase</keyword>
<gene>
    <name evidence="4" type="ORF">SAMN05192565_10520</name>
</gene>
<dbReference type="EMBL" id="FOPM01000005">
    <property type="protein sequence ID" value="SFG53124.1"/>
    <property type="molecule type" value="Genomic_DNA"/>
</dbReference>
<dbReference type="PROSITE" id="PS00061">
    <property type="entry name" value="ADH_SHORT"/>
    <property type="match status" value="1"/>
</dbReference>
<accession>A0A1I2SJW5</accession>
<evidence type="ECO:0000313" key="5">
    <source>
        <dbReference type="Proteomes" id="UP000199229"/>
    </source>
</evidence>
<organism evidence="4 5">
    <name type="scientific">Methylobacterium gossipiicola</name>
    <dbReference type="NCBI Taxonomy" id="582675"/>
    <lineage>
        <taxon>Bacteria</taxon>
        <taxon>Pseudomonadati</taxon>
        <taxon>Pseudomonadota</taxon>
        <taxon>Alphaproteobacteria</taxon>
        <taxon>Hyphomicrobiales</taxon>
        <taxon>Methylobacteriaceae</taxon>
        <taxon>Methylobacterium</taxon>
    </lineage>
</organism>
<comment type="similarity">
    <text evidence="1">Belongs to the short-chain dehydrogenases/reductases (SDR) family.</text>
</comment>
<dbReference type="OrthoDB" id="9790785at2"/>
<proteinExistence type="inferred from homology"/>
<dbReference type="Pfam" id="PF00106">
    <property type="entry name" value="adh_short"/>
    <property type="match status" value="1"/>
</dbReference>
<dbReference type="InterPro" id="IPR020904">
    <property type="entry name" value="Sc_DH/Rdtase_CS"/>
</dbReference>
<dbReference type="GO" id="GO:0016491">
    <property type="term" value="F:oxidoreductase activity"/>
    <property type="evidence" value="ECO:0007669"/>
    <property type="project" value="UniProtKB-KW"/>
</dbReference>
<dbReference type="InterPro" id="IPR057326">
    <property type="entry name" value="KR_dom"/>
</dbReference>
<evidence type="ECO:0000313" key="4">
    <source>
        <dbReference type="EMBL" id="SFG53124.1"/>
    </source>
</evidence>
<dbReference type="Proteomes" id="UP000199229">
    <property type="component" value="Unassembled WGS sequence"/>
</dbReference>
<feature type="domain" description="Ketoreductase" evidence="3">
    <location>
        <begin position="12"/>
        <end position="197"/>
    </location>
</feature>
<evidence type="ECO:0000259" key="3">
    <source>
        <dbReference type="SMART" id="SM00822"/>
    </source>
</evidence>
<dbReference type="SUPFAM" id="SSF51735">
    <property type="entry name" value="NAD(P)-binding Rossmann-fold domains"/>
    <property type="match status" value="1"/>
</dbReference>
<dbReference type="RefSeq" id="WP_091969783.1">
    <property type="nucleotide sequence ID" value="NZ_FOPM01000005.1"/>
</dbReference>
<dbReference type="PRINTS" id="PR00081">
    <property type="entry name" value="GDHRDH"/>
</dbReference>
<evidence type="ECO:0000256" key="1">
    <source>
        <dbReference type="ARBA" id="ARBA00006484"/>
    </source>
</evidence>
<dbReference type="InterPro" id="IPR002347">
    <property type="entry name" value="SDR_fam"/>
</dbReference>
<sequence>MTTASQTSLAGRVAVVTGASRGIGRATALALAKAGAHVVAVARTQGALEELDDAIRAVGSSATLVPLDLTDYDAIDRLGAGLHERWKRLDIVVGNAGILGNLTPLGHVTPKTWAQVMDINVTANWRLIRSFDPLLRASDAGRAIFVTSGAAQKCKAYWGPYSVSKAALDALVRTYAAETERTPIRAMLVNPGPLRTDMRRAAMPGEDPETLRTPEDLAPHIVRLADPAWTETGRIFDFPSDRLLTPRMAD</sequence>
<dbReference type="PANTHER" id="PTHR44196:SF4">
    <property type="entry name" value="SHORT CHAIN DEHYDROGENASE"/>
    <property type="match status" value="1"/>
</dbReference>
<name>A0A1I2SJW5_9HYPH</name>
<evidence type="ECO:0000256" key="2">
    <source>
        <dbReference type="ARBA" id="ARBA00023002"/>
    </source>
</evidence>
<keyword evidence="5" id="KW-1185">Reference proteome</keyword>
<dbReference type="PANTHER" id="PTHR44196">
    <property type="entry name" value="DEHYDROGENASE/REDUCTASE SDR FAMILY MEMBER 7B"/>
    <property type="match status" value="1"/>
</dbReference>
<dbReference type="SMART" id="SM00822">
    <property type="entry name" value="PKS_KR"/>
    <property type="match status" value="1"/>
</dbReference>
<dbReference type="CDD" id="cd05233">
    <property type="entry name" value="SDR_c"/>
    <property type="match status" value="1"/>
</dbReference>
<protein>
    <submittedName>
        <fullName evidence="4">NAD(P)-dependent dehydrogenase, short-chain alcohol dehydrogenase family</fullName>
    </submittedName>
</protein>
<dbReference type="STRING" id="582675.SAMN05192565_10520"/>